<organism evidence="2 3">
    <name type="scientific">Heterorhabditis bacteriophora</name>
    <name type="common">Entomopathogenic nematode worm</name>
    <dbReference type="NCBI Taxonomy" id="37862"/>
    <lineage>
        <taxon>Eukaryota</taxon>
        <taxon>Metazoa</taxon>
        <taxon>Ecdysozoa</taxon>
        <taxon>Nematoda</taxon>
        <taxon>Chromadorea</taxon>
        <taxon>Rhabditida</taxon>
        <taxon>Rhabditina</taxon>
        <taxon>Rhabditomorpha</taxon>
        <taxon>Strongyloidea</taxon>
        <taxon>Heterorhabditidae</taxon>
        <taxon>Heterorhabditis</taxon>
    </lineage>
</organism>
<evidence type="ECO:0000256" key="1">
    <source>
        <dbReference type="SAM" id="Phobius"/>
    </source>
</evidence>
<accession>A0A1I7WET5</accession>
<keyword evidence="2" id="KW-1185">Reference proteome</keyword>
<dbReference type="WBParaSite" id="Hba_03433">
    <property type="protein sequence ID" value="Hba_03433"/>
    <property type="gene ID" value="Hba_03433"/>
</dbReference>
<proteinExistence type="predicted"/>
<protein>
    <submittedName>
        <fullName evidence="3">Transmembrane protein</fullName>
    </submittedName>
</protein>
<keyword evidence="1" id="KW-0812">Transmembrane</keyword>
<dbReference type="Proteomes" id="UP000095283">
    <property type="component" value="Unplaced"/>
</dbReference>
<keyword evidence="1" id="KW-1133">Transmembrane helix</keyword>
<feature type="transmembrane region" description="Helical" evidence="1">
    <location>
        <begin position="56"/>
        <end position="77"/>
    </location>
</feature>
<sequence>MGFCADNEDIVSIALTVTSNILDNYEVNNAFDQCIYLISNLFNIIWQYIKYKIGLYIRYNILIMLISTFGIITFFFCSKLGDRSRSRSRSHSRERRSRSLSLECHDHEGIRNAWREVKSNPENFEAWMVLLNLVEQNVSIYKFL</sequence>
<keyword evidence="1" id="KW-0472">Membrane</keyword>
<evidence type="ECO:0000313" key="3">
    <source>
        <dbReference type="WBParaSite" id="Hba_03433"/>
    </source>
</evidence>
<name>A0A1I7WET5_HETBA</name>
<reference evidence="3" key="1">
    <citation type="submission" date="2016-11" db="UniProtKB">
        <authorList>
            <consortium name="WormBaseParasite"/>
        </authorList>
    </citation>
    <scope>IDENTIFICATION</scope>
</reference>
<dbReference type="AlphaFoldDB" id="A0A1I7WET5"/>
<evidence type="ECO:0000313" key="2">
    <source>
        <dbReference type="Proteomes" id="UP000095283"/>
    </source>
</evidence>